<dbReference type="NCBIfam" id="TIGR01484">
    <property type="entry name" value="HAD-SF-IIB"/>
    <property type="match status" value="1"/>
</dbReference>
<dbReference type="Pfam" id="PF08282">
    <property type="entry name" value="Hydrolase_3"/>
    <property type="match status" value="1"/>
</dbReference>
<dbReference type="OrthoDB" id="9810101at2"/>
<reference evidence="1 2" key="1">
    <citation type="submission" date="2018-06" db="EMBL/GenBank/DDBJ databases">
        <title>Genomic Encyclopedia of Type Strains, Phase IV (KMG-IV): sequencing the most valuable type-strain genomes for metagenomic binning, comparative biology and taxonomic classification.</title>
        <authorList>
            <person name="Goeker M."/>
        </authorList>
    </citation>
    <scope>NUCLEOTIDE SEQUENCE [LARGE SCALE GENOMIC DNA]</scope>
    <source>
        <strain evidence="1 2">DSM 15140</strain>
    </source>
</reference>
<protein>
    <recommendedName>
        <fullName evidence="3">Cof subfamily protein (Haloacid dehalogenase superfamily)/HAD superfamily hydrolase (TIGR01484 family)</fullName>
    </recommendedName>
</protein>
<dbReference type="SFLD" id="SFLDG01140">
    <property type="entry name" value="C2.B:_Phosphomannomutase_and_P"/>
    <property type="match status" value="1"/>
</dbReference>
<dbReference type="RefSeq" id="WP_113869781.1">
    <property type="nucleotide sequence ID" value="NZ_BAABQN010000009.1"/>
</dbReference>
<dbReference type="InterPro" id="IPR006379">
    <property type="entry name" value="HAD-SF_hydro_IIB"/>
</dbReference>
<dbReference type="InterPro" id="IPR023214">
    <property type="entry name" value="HAD_sf"/>
</dbReference>
<organism evidence="1 2">
    <name type="scientific">Paraliobacillus ryukyuensis</name>
    <dbReference type="NCBI Taxonomy" id="200904"/>
    <lineage>
        <taxon>Bacteria</taxon>
        <taxon>Bacillati</taxon>
        <taxon>Bacillota</taxon>
        <taxon>Bacilli</taxon>
        <taxon>Bacillales</taxon>
        <taxon>Bacillaceae</taxon>
        <taxon>Paraliobacillus</taxon>
    </lineage>
</organism>
<keyword evidence="2" id="KW-1185">Reference proteome</keyword>
<evidence type="ECO:0000313" key="1">
    <source>
        <dbReference type="EMBL" id="RBO94572.1"/>
    </source>
</evidence>
<sequence>MKEQSIIFFDIDGTLLDDDKKLPQNTKKAVQQLQADGHTVAIATGRAPFMFESLRNELNINTYVSYNGQYVVANGEVVYKNPLDLNALLKLTKVGLENNHPIVYMDHEDMKANVPHHDYISESIASLQIDQFPTHDPYYYQDREILQSLFFCSEGEEVYYQNNFPAFNFVRWHPLSVDVLPKGGSKAKGIEQAMTALGIAKVNQYAFGDGLNDLEMLSTVTHSVAMGNAKDEVKEVAKYVTKSVDEDGILSGLKMVGLL</sequence>
<dbReference type="SUPFAM" id="SSF56784">
    <property type="entry name" value="HAD-like"/>
    <property type="match status" value="1"/>
</dbReference>
<dbReference type="SFLD" id="SFLDS00003">
    <property type="entry name" value="Haloacid_Dehalogenase"/>
    <property type="match status" value="1"/>
</dbReference>
<dbReference type="SFLD" id="SFLDG01144">
    <property type="entry name" value="C2.B.4:_PGP_Like"/>
    <property type="match status" value="1"/>
</dbReference>
<dbReference type="GO" id="GO:0000287">
    <property type="term" value="F:magnesium ion binding"/>
    <property type="evidence" value="ECO:0007669"/>
    <property type="project" value="TreeGrafter"/>
</dbReference>
<dbReference type="PANTHER" id="PTHR10000:SF25">
    <property type="entry name" value="PHOSPHATASE YKRA-RELATED"/>
    <property type="match status" value="1"/>
</dbReference>
<dbReference type="EMBL" id="QNRI01000010">
    <property type="protein sequence ID" value="RBO94572.1"/>
    <property type="molecule type" value="Genomic_DNA"/>
</dbReference>
<dbReference type="Gene3D" id="3.30.1240.10">
    <property type="match status" value="1"/>
</dbReference>
<dbReference type="AlphaFoldDB" id="A0A366DWY9"/>
<gene>
    <name evidence="1" type="ORF">DES48_11059</name>
</gene>
<dbReference type="CDD" id="cd07517">
    <property type="entry name" value="HAD_HPP"/>
    <property type="match status" value="1"/>
</dbReference>
<dbReference type="NCBIfam" id="TIGR00099">
    <property type="entry name" value="Cof-subfamily"/>
    <property type="match status" value="1"/>
</dbReference>
<evidence type="ECO:0008006" key="3">
    <source>
        <dbReference type="Google" id="ProtNLM"/>
    </source>
</evidence>
<dbReference type="PROSITE" id="PS01229">
    <property type="entry name" value="COF_2"/>
    <property type="match status" value="1"/>
</dbReference>
<proteinExistence type="predicted"/>
<dbReference type="InterPro" id="IPR036412">
    <property type="entry name" value="HAD-like_sf"/>
</dbReference>
<dbReference type="GO" id="GO:0016791">
    <property type="term" value="F:phosphatase activity"/>
    <property type="evidence" value="ECO:0007669"/>
    <property type="project" value="TreeGrafter"/>
</dbReference>
<comment type="caution">
    <text evidence="1">The sequence shown here is derived from an EMBL/GenBank/DDBJ whole genome shotgun (WGS) entry which is preliminary data.</text>
</comment>
<dbReference type="STRING" id="200904.GCA_900168775_01363"/>
<accession>A0A366DWY9</accession>
<dbReference type="PANTHER" id="PTHR10000">
    <property type="entry name" value="PHOSPHOSERINE PHOSPHATASE"/>
    <property type="match status" value="1"/>
</dbReference>
<evidence type="ECO:0000313" key="2">
    <source>
        <dbReference type="Proteomes" id="UP000252254"/>
    </source>
</evidence>
<dbReference type="GO" id="GO:0005829">
    <property type="term" value="C:cytosol"/>
    <property type="evidence" value="ECO:0007669"/>
    <property type="project" value="TreeGrafter"/>
</dbReference>
<dbReference type="Gene3D" id="3.40.50.1000">
    <property type="entry name" value="HAD superfamily/HAD-like"/>
    <property type="match status" value="1"/>
</dbReference>
<name>A0A366DWY9_9BACI</name>
<dbReference type="Proteomes" id="UP000252254">
    <property type="component" value="Unassembled WGS sequence"/>
</dbReference>
<dbReference type="InterPro" id="IPR000150">
    <property type="entry name" value="Cof"/>
</dbReference>